<dbReference type="InterPro" id="IPR029063">
    <property type="entry name" value="SAM-dependent_MTases_sf"/>
</dbReference>
<keyword evidence="5" id="KW-0949">S-adenosyl-L-methionine</keyword>
<organism evidence="8">
    <name type="scientific">Aureoumbra lagunensis</name>
    <dbReference type="NCBI Taxonomy" id="44058"/>
    <lineage>
        <taxon>Eukaryota</taxon>
        <taxon>Sar</taxon>
        <taxon>Stramenopiles</taxon>
        <taxon>Ochrophyta</taxon>
        <taxon>Pelagophyceae</taxon>
        <taxon>Pelagomonadales</taxon>
        <taxon>Aureoumbra</taxon>
    </lineage>
</organism>
<dbReference type="EMBL" id="HBIJ01009285">
    <property type="protein sequence ID" value="CAE0365776.1"/>
    <property type="molecule type" value="Transcribed_RNA"/>
</dbReference>
<keyword evidence="6" id="KW-0819">tRNA processing</keyword>
<dbReference type="GO" id="GO:0043527">
    <property type="term" value="C:tRNA methyltransferase complex"/>
    <property type="evidence" value="ECO:0007669"/>
    <property type="project" value="TreeGrafter"/>
</dbReference>
<protein>
    <recommendedName>
        <fullName evidence="2">tRNA (guanine(46)-N(7))-methyltransferase</fullName>
        <ecNumber evidence="2">2.1.1.33</ecNumber>
    </recommendedName>
</protein>
<keyword evidence="7" id="KW-0732">Signal</keyword>
<dbReference type="InterPro" id="IPR003358">
    <property type="entry name" value="tRNA_(Gua-N-7)_MeTrfase_Trmb"/>
</dbReference>
<feature type="chain" id="PRO_5031397675" description="tRNA (guanine(46)-N(7))-methyltransferase" evidence="7">
    <location>
        <begin position="20"/>
        <end position="257"/>
    </location>
</feature>
<dbReference type="PANTHER" id="PTHR23417:SF14">
    <property type="entry name" value="PENTACOTRIPEPTIDE-REPEAT REGION OF PRORP DOMAIN-CONTAINING PROTEIN"/>
    <property type="match status" value="1"/>
</dbReference>
<reference evidence="8" key="1">
    <citation type="submission" date="2021-01" db="EMBL/GenBank/DDBJ databases">
        <authorList>
            <person name="Corre E."/>
            <person name="Pelletier E."/>
            <person name="Niang G."/>
            <person name="Scheremetjew M."/>
            <person name="Finn R."/>
            <person name="Kale V."/>
            <person name="Holt S."/>
            <person name="Cochrane G."/>
            <person name="Meng A."/>
            <person name="Brown T."/>
            <person name="Cohen L."/>
        </authorList>
    </citation>
    <scope>NUCLEOTIDE SEQUENCE</scope>
    <source>
        <strain evidence="8">CCMP1510</strain>
    </source>
</reference>
<evidence type="ECO:0000256" key="4">
    <source>
        <dbReference type="ARBA" id="ARBA00022679"/>
    </source>
</evidence>
<gene>
    <name evidence="8" type="ORF">ALAG00032_LOCUS6520</name>
</gene>
<evidence type="ECO:0000256" key="2">
    <source>
        <dbReference type="ARBA" id="ARBA00011977"/>
    </source>
</evidence>
<dbReference type="GO" id="GO:0008176">
    <property type="term" value="F:tRNA (guanine(46)-N7)-methyltransferase activity"/>
    <property type="evidence" value="ECO:0007669"/>
    <property type="project" value="UniProtKB-EC"/>
</dbReference>
<dbReference type="PROSITE" id="PS51625">
    <property type="entry name" value="SAM_MT_TRMB"/>
    <property type="match status" value="1"/>
</dbReference>
<name>A0A7S3JX31_9STRA</name>
<keyword evidence="3" id="KW-0489">Methyltransferase</keyword>
<feature type="signal peptide" evidence="7">
    <location>
        <begin position="1"/>
        <end position="19"/>
    </location>
</feature>
<keyword evidence="4" id="KW-0808">Transferase</keyword>
<evidence type="ECO:0000313" key="8">
    <source>
        <dbReference type="EMBL" id="CAE0365776.1"/>
    </source>
</evidence>
<evidence type="ECO:0000256" key="1">
    <source>
        <dbReference type="ARBA" id="ARBA00000142"/>
    </source>
</evidence>
<evidence type="ECO:0000256" key="7">
    <source>
        <dbReference type="SAM" id="SignalP"/>
    </source>
</evidence>
<evidence type="ECO:0000256" key="3">
    <source>
        <dbReference type="ARBA" id="ARBA00022603"/>
    </source>
</evidence>
<dbReference type="EC" id="2.1.1.33" evidence="2"/>
<evidence type="ECO:0000256" key="5">
    <source>
        <dbReference type="ARBA" id="ARBA00022691"/>
    </source>
</evidence>
<dbReference type="AlphaFoldDB" id="A0A7S3JX31"/>
<dbReference type="Gene3D" id="3.40.50.150">
    <property type="entry name" value="Vaccinia Virus protein VP39"/>
    <property type="match status" value="1"/>
</dbReference>
<dbReference type="SUPFAM" id="SSF53335">
    <property type="entry name" value="S-adenosyl-L-methionine-dependent methyltransferases"/>
    <property type="match status" value="1"/>
</dbReference>
<accession>A0A7S3JX31</accession>
<dbReference type="PANTHER" id="PTHR23417">
    <property type="entry name" value="3-DEOXY-D-MANNO-OCTULOSONIC-ACID TRANSFERASE/TRNA GUANINE-N 7 - -METHYLTRANSFERASE"/>
    <property type="match status" value="1"/>
</dbReference>
<dbReference type="Pfam" id="PF02390">
    <property type="entry name" value="Methyltransf_4"/>
    <property type="match status" value="1"/>
</dbReference>
<comment type="catalytic activity">
    <reaction evidence="1">
        <text>guanosine(46) in tRNA + S-adenosyl-L-methionine = N(7)-methylguanosine(46) in tRNA + S-adenosyl-L-homocysteine</text>
        <dbReference type="Rhea" id="RHEA:42708"/>
        <dbReference type="Rhea" id="RHEA-COMP:10188"/>
        <dbReference type="Rhea" id="RHEA-COMP:10189"/>
        <dbReference type="ChEBI" id="CHEBI:57856"/>
        <dbReference type="ChEBI" id="CHEBI:59789"/>
        <dbReference type="ChEBI" id="CHEBI:74269"/>
        <dbReference type="ChEBI" id="CHEBI:74480"/>
        <dbReference type="EC" id="2.1.1.33"/>
    </reaction>
</comment>
<evidence type="ECO:0000256" key="6">
    <source>
        <dbReference type="ARBA" id="ARBA00022694"/>
    </source>
</evidence>
<proteinExistence type="predicted"/>
<sequence>MMIDVKIFFLSLAPLSSKALLNNPVPRESRHFKRSYLRGRGQKTKAQKRALRELWPEYGINIKGNELEFSKQYDPTVPLILDIGFGQGESLVALGSKFQMCTIIGCEVHNPGIGAALLRLAETELTNVKIVRADVFALIHSKRILPNLFACFIGFPDPFPHSVSRRLIRPDFIHSIEQCLTSDFSHPNIPPVSIATDNERYAQHAINLFTNAKWTKLQASYHPSLRPEWRPISNYEQKALNADRPVWDLAFAPPQSE</sequence>